<name>A0A6J5LG84_9CAUD</name>
<feature type="coiled-coil region" evidence="1">
    <location>
        <begin position="50"/>
        <end position="84"/>
    </location>
</feature>
<protein>
    <submittedName>
        <fullName evidence="2">Uncharacterized protein</fullName>
    </submittedName>
</protein>
<accession>A0A6J5LG84</accession>
<organism evidence="2">
    <name type="scientific">uncultured Caudovirales phage</name>
    <dbReference type="NCBI Taxonomy" id="2100421"/>
    <lineage>
        <taxon>Viruses</taxon>
        <taxon>Duplodnaviria</taxon>
        <taxon>Heunggongvirae</taxon>
        <taxon>Uroviricota</taxon>
        <taxon>Caudoviricetes</taxon>
        <taxon>Peduoviridae</taxon>
        <taxon>Maltschvirus</taxon>
        <taxon>Maltschvirus maltsch</taxon>
    </lineage>
</organism>
<keyword evidence="1" id="KW-0175">Coiled coil</keyword>
<evidence type="ECO:0000313" key="2">
    <source>
        <dbReference type="EMBL" id="CAB4132572.1"/>
    </source>
</evidence>
<evidence type="ECO:0000256" key="1">
    <source>
        <dbReference type="SAM" id="Coils"/>
    </source>
</evidence>
<proteinExistence type="predicted"/>
<dbReference type="EMBL" id="LR796267">
    <property type="protein sequence ID" value="CAB4132572.1"/>
    <property type="molecule type" value="Genomic_DNA"/>
</dbReference>
<reference evidence="2" key="1">
    <citation type="submission" date="2020-04" db="EMBL/GenBank/DDBJ databases">
        <authorList>
            <person name="Chiriac C."/>
            <person name="Salcher M."/>
            <person name="Ghai R."/>
            <person name="Kavagutti S V."/>
        </authorList>
    </citation>
    <scope>NUCLEOTIDE SEQUENCE</scope>
</reference>
<sequence>MKSRSLWRKRKDVMKFNDKEAESKARQEAALQTLHDENKRLGLYDGVYAIDTLEQENRLLRARNERLEKELAMYQVQRLGQEIQPERDYERGFIDGMQKQMQSSVDKAVNAMSRTWVGLTLDEIEWCFADAEDDKVLAVINIERMLKEKNT</sequence>
<gene>
    <name evidence="2" type="ORF">UFOVP248_52</name>
</gene>